<proteinExistence type="predicted"/>
<keyword evidence="3" id="KW-0106">Calcium</keyword>
<dbReference type="AlphaFoldDB" id="A0AAW1QJH9"/>
<dbReference type="PROSITE" id="PS50222">
    <property type="entry name" value="EF_HAND_2"/>
    <property type="match status" value="3"/>
</dbReference>
<dbReference type="SMART" id="SM00054">
    <property type="entry name" value="EFh"/>
    <property type="match status" value="3"/>
</dbReference>
<dbReference type="GO" id="GO:0005509">
    <property type="term" value="F:calcium ion binding"/>
    <property type="evidence" value="ECO:0007669"/>
    <property type="project" value="InterPro"/>
</dbReference>
<dbReference type="CDD" id="cd00051">
    <property type="entry name" value="EFh"/>
    <property type="match status" value="1"/>
</dbReference>
<name>A0AAW1QJH9_9CHLO</name>
<dbReference type="PROSITE" id="PS00018">
    <property type="entry name" value="EF_HAND_1"/>
    <property type="match status" value="3"/>
</dbReference>
<dbReference type="Gene3D" id="1.10.238.10">
    <property type="entry name" value="EF-hand"/>
    <property type="match status" value="2"/>
</dbReference>
<organism evidence="5 6">
    <name type="scientific">Apatococcus lobatus</name>
    <dbReference type="NCBI Taxonomy" id="904363"/>
    <lineage>
        <taxon>Eukaryota</taxon>
        <taxon>Viridiplantae</taxon>
        <taxon>Chlorophyta</taxon>
        <taxon>core chlorophytes</taxon>
        <taxon>Trebouxiophyceae</taxon>
        <taxon>Chlorellales</taxon>
        <taxon>Chlorellaceae</taxon>
        <taxon>Apatococcus</taxon>
    </lineage>
</organism>
<dbReference type="InterPro" id="IPR051581">
    <property type="entry name" value="Ca-bind"/>
</dbReference>
<accession>A0AAW1QJH9</accession>
<evidence type="ECO:0000313" key="6">
    <source>
        <dbReference type="Proteomes" id="UP001438707"/>
    </source>
</evidence>
<evidence type="ECO:0000313" key="5">
    <source>
        <dbReference type="EMBL" id="KAK9821619.1"/>
    </source>
</evidence>
<dbReference type="InterPro" id="IPR011992">
    <property type="entry name" value="EF-hand-dom_pair"/>
</dbReference>
<gene>
    <name evidence="5" type="ORF">WJX74_000147</name>
</gene>
<reference evidence="5 6" key="1">
    <citation type="journal article" date="2024" name="Nat. Commun.">
        <title>Phylogenomics reveals the evolutionary origins of lichenization in chlorophyte algae.</title>
        <authorList>
            <person name="Puginier C."/>
            <person name="Libourel C."/>
            <person name="Otte J."/>
            <person name="Skaloud P."/>
            <person name="Haon M."/>
            <person name="Grisel S."/>
            <person name="Petersen M."/>
            <person name="Berrin J.G."/>
            <person name="Delaux P.M."/>
            <person name="Dal Grande F."/>
            <person name="Keller J."/>
        </authorList>
    </citation>
    <scope>NUCLEOTIDE SEQUENCE [LARGE SCALE GENOMIC DNA]</scope>
    <source>
        <strain evidence="5 6">SAG 2145</strain>
    </source>
</reference>
<dbReference type="Pfam" id="PF13499">
    <property type="entry name" value="EF-hand_7"/>
    <property type="match status" value="1"/>
</dbReference>
<evidence type="ECO:0000256" key="3">
    <source>
        <dbReference type="ARBA" id="ARBA00022837"/>
    </source>
</evidence>
<keyword evidence="2" id="KW-0677">Repeat</keyword>
<dbReference type="Pfam" id="PF00036">
    <property type="entry name" value="EF-hand_1"/>
    <property type="match status" value="1"/>
</dbReference>
<dbReference type="InterPro" id="IPR018247">
    <property type="entry name" value="EF_Hand_1_Ca_BS"/>
</dbReference>
<keyword evidence="6" id="KW-1185">Reference proteome</keyword>
<dbReference type="PANTHER" id="PTHR34524:SF6">
    <property type="entry name" value="CALCYPHOSINE LIKE"/>
    <property type="match status" value="1"/>
</dbReference>
<dbReference type="SUPFAM" id="SSF47473">
    <property type="entry name" value="EF-hand"/>
    <property type="match status" value="1"/>
</dbReference>
<dbReference type="EMBL" id="JALJOS010000036">
    <property type="protein sequence ID" value="KAK9821619.1"/>
    <property type="molecule type" value="Genomic_DNA"/>
</dbReference>
<dbReference type="Proteomes" id="UP001438707">
    <property type="component" value="Unassembled WGS sequence"/>
</dbReference>
<comment type="caution">
    <text evidence="5">The sequence shown here is derived from an EMBL/GenBank/DDBJ whole genome shotgun (WGS) entry which is preliminary data.</text>
</comment>
<evidence type="ECO:0000259" key="4">
    <source>
        <dbReference type="PROSITE" id="PS50222"/>
    </source>
</evidence>
<feature type="domain" description="EF-hand" evidence="4">
    <location>
        <begin position="134"/>
        <end position="167"/>
    </location>
</feature>
<sequence>MEIVKTSQLRTLRSIFQHMDQDNDGRVSLAEFKLAMRDSVLERMAQGVWRRLDVAGCGMMSFRSLLKVMYPAAKRSEIRAMIIMARGYEHRHVFPMRLTVNQMQQIFSAHDDDGSGVIEIKEFVALLSNAGYTKDDSEDIFAVVDGDNSGSITVVEFMKWSEVANVDLQVITRLLAYDVV</sequence>
<feature type="domain" description="EF-hand" evidence="4">
    <location>
        <begin position="98"/>
        <end position="133"/>
    </location>
</feature>
<evidence type="ECO:0000256" key="1">
    <source>
        <dbReference type="ARBA" id="ARBA00022723"/>
    </source>
</evidence>
<evidence type="ECO:0000256" key="2">
    <source>
        <dbReference type="ARBA" id="ARBA00022737"/>
    </source>
</evidence>
<dbReference type="InterPro" id="IPR002048">
    <property type="entry name" value="EF_hand_dom"/>
</dbReference>
<feature type="domain" description="EF-hand" evidence="4">
    <location>
        <begin position="7"/>
        <end position="42"/>
    </location>
</feature>
<keyword evidence="1" id="KW-0479">Metal-binding</keyword>
<dbReference type="PANTHER" id="PTHR34524">
    <property type="entry name" value="CALCYPHOSIN"/>
    <property type="match status" value="1"/>
</dbReference>
<protein>
    <recommendedName>
        <fullName evidence="4">EF-hand domain-containing protein</fullName>
    </recommendedName>
</protein>